<protein>
    <submittedName>
        <fullName evidence="3">Uncharacterized protein</fullName>
    </submittedName>
</protein>
<feature type="non-terminal residue" evidence="3">
    <location>
        <position position="1"/>
    </location>
</feature>
<accession>A0A1B6IJV1</accession>
<organism evidence="3">
    <name type="scientific">Homalodisca liturata</name>
    <dbReference type="NCBI Taxonomy" id="320908"/>
    <lineage>
        <taxon>Eukaryota</taxon>
        <taxon>Metazoa</taxon>
        <taxon>Ecdysozoa</taxon>
        <taxon>Arthropoda</taxon>
        <taxon>Hexapoda</taxon>
        <taxon>Insecta</taxon>
        <taxon>Pterygota</taxon>
        <taxon>Neoptera</taxon>
        <taxon>Paraneoptera</taxon>
        <taxon>Hemiptera</taxon>
        <taxon>Auchenorrhyncha</taxon>
        <taxon>Membracoidea</taxon>
        <taxon>Cicadellidae</taxon>
        <taxon>Cicadellinae</taxon>
        <taxon>Proconiini</taxon>
        <taxon>Homalodisca</taxon>
    </lineage>
</organism>
<reference evidence="3" key="1">
    <citation type="submission" date="2015-11" db="EMBL/GenBank/DDBJ databases">
        <title>De novo transcriptome assembly of four potential Pierce s Disease insect vectors from Arizona vineyards.</title>
        <authorList>
            <person name="Tassone E.E."/>
        </authorList>
    </citation>
    <scope>NUCLEOTIDE SEQUENCE</scope>
</reference>
<evidence type="ECO:0000256" key="1">
    <source>
        <dbReference type="SAM" id="Coils"/>
    </source>
</evidence>
<dbReference type="EMBL" id="GECU01020504">
    <property type="protein sequence ID" value="JAS87202.1"/>
    <property type="molecule type" value="Transcribed_RNA"/>
</dbReference>
<feature type="compositionally biased region" description="Low complexity" evidence="2">
    <location>
        <begin position="593"/>
        <end position="604"/>
    </location>
</feature>
<feature type="coiled-coil region" evidence="1">
    <location>
        <begin position="359"/>
        <end position="532"/>
    </location>
</feature>
<sequence>YDEDILQFKEEISAKNAIVTDLTDSNSKLKKERDDLVVKINKIERDTKDVKELHEEIKKLKEVNHNLTEASKKFNVFKEVNKKLSLEIEDLSRSIKIEKQSTSELKAKCDTANYQLAELKKENFSLEDKIEVLENKLLNHDIISSIKIAFPYNMSTIDKQVTFINEKLGELEQVKSQFENLLQDHNNLKHEHEKSTEYIKRQAEKLSKILKRELDLKKQMVSSTQNSLAEHKILEELKSQLFALFPDEDSSLNKVVVSVKGLIEENKSLKQGSPAKIEELERLLEEVKQDNKDLDNECEMMHKHIKEQEELLASVLKREEELKKLNSELKTQVTNVATSTPTENFDELLMLFPEKPPSLSKALELVKNSLSENQSLKEKIAETQEEYENMDKECEQMYRAYQEKEKVLVDVLNREAKYVEDMKVKEDEFAERLKQLSEELQEAKHKLITNPSKPADCQCEVLKSRLAELKLDVADRNAKITALELQFEADNFPIKKKAADLEKSLDQAKHKISELKAEVRRYQEQMHEVTVGLRTECERCRRDAALREESSVQTSPSVTADTTILAQKNKEIAILKALCKSRNQRIAELEQGSSSSKPSRLLRSALKEGKENSNPPPTPL</sequence>
<feature type="region of interest" description="Disordered" evidence="2">
    <location>
        <begin position="588"/>
        <end position="620"/>
    </location>
</feature>
<feature type="coiled-coil region" evidence="1">
    <location>
        <begin position="26"/>
        <end position="136"/>
    </location>
</feature>
<dbReference type="AlphaFoldDB" id="A0A1B6IJV1"/>
<keyword evidence="1" id="KW-0175">Coiled coil</keyword>
<evidence type="ECO:0000313" key="3">
    <source>
        <dbReference type="EMBL" id="JAS87202.1"/>
    </source>
</evidence>
<feature type="coiled-coil region" evidence="1">
    <location>
        <begin position="277"/>
        <end position="332"/>
    </location>
</feature>
<evidence type="ECO:0000256" key="2">
    <source>
        <dbReference type="SAM" id="MobiDB-lite"/>
    </source>
</evidence>
<gene>
    <name evidence="3" type="ORF">g.24887</name>
</gene>
<name>A0A1B6IJV1_9HEMI</name>
<proteinExistence type="predicted"/>
<feature type="coiled-coil region" evidence="1">
    <location>
        <begin position="164"/>
        <end position="191"/>
    </location>
</feature>